<evidence type="ECO:0000256" key="3">
    <source>
        <dbReference type="ARBA" id="ARBA00022679"/>
    </source>
</evidence>
<dbReference type="EMBL" id="JAHRIQ010000398">
    <property type="protein sequence ID" value="MEQ2220536.1"/>
    <property type="molecule type" value="Genomic_DNA"/>
</dbReference>
<dbReference type="Proteomes" id="UP001482620">
    <property type="component" value="Unassembled WGS sequence"/>
</dbReference>
<dbReference type="InterPro" id="IPR025714">
    <property type="entry name" value="Methyltranfer_dom"/>
</dbReference>
<proteinExistence type="inferred from homology"/>
<dbReference type="Gene3D" id="3.40.50.150">
    <property type="entry name" value="Vaccinia Virus protein VP39"/>
    <property type="match status" value="1"/>
</dbReference>
<evidence type="ECO:0000256" key="1">
    <source>
        <dbReference type="ARBA" id="ARBA00008361"/>
    </source>
</evidence>
<name>A0ABV0SL41_9TELE</name>
<evidence type="ECO:0000313" key="6">
    <source>
        <dbReference type="Proteomes" id="UP001482620"/>
    </source>
</evidence>
<keyword evidence="6" id="KW-1185">Reference proteome</keyword>
<dbReference type="SUPFAM" id="SSF53335">
    <property type="entry name" value="S-adenosyl-L-methionine-dependent methyltransferases"/>
    <property type="match status" value="1"/>
</dbReference>
<evidence type="ECO:0000259" key="4">
    <source>
        <dbReference type="Pfam" id="PF13847"/>
    </source>
</evidence>
<keyword evidence="3" id="KW-0808">Transferase</keyword>
<dbReference type="InterPro" id="IPR051419">
    <property type="entry name" value="Lys/N-term_MeTrsfase_sf"/>
</dbReference>
<sequence length="290" mass="32844">MFSQSRFTGLQRKFNTKKCGQSETSVLQRWRKQTNMSAFTKSFVSLARRRVFSRSIRQHSSVTTELMENMDKKSAWDRFYSETSSRNPNFKNFEWFFGFDAVQDFIMPLLQTASRPNSPLHVLDMGCGTSALGPCIYRDSVLPVRVTCADISPVAVRLMREHVQAEAIQPHDVSSHIEFLELDCTQLDTYYGSNSLDLIVDKGTTDALLRSKEGTEKAGLVLKQCLRLLRTSGSLLQFSDEDPDARLVWLETAARDQGLVAADVGVQEVGVLRGVCYYCYQVTLHQDVNK</sequence>
<gene>
    <name evidence="5" type="ORF">ILYODFUR_006472</name>
</gene>
<comment type="caution">
    <text evidence="5">The sequence shown here is derived from an EMBL/GenBank/DDBJ whole genome shotgun (WGS) entry which is preliminary data.</text>
</comment>
<comment type="similarity">
    <text evidence="1">Belongs to the methyltransferase superfamily.</text>
</comment>
<dbReference type="Pfam" id="PF13847">
    <property type="entry name" value="Methyltransf_31"/>
    <property type="match status" value="1"/>
</dbReference>
<evidence type="ECO:0000256" key="2">
    <source>
        <dbReference type="ARBA" id="ARBA00022603"/>
    </source>
</evidence>
<reference evidence="5 6" key="1">
    <citation type="submission" date="2021-06" db="EMBL/GenBank/DDBJ databases">
        <authorList>
            <person name="Palmer J.M."/>
        </authorList>
    </citation>
    <scope>NUCLEOTIDE SEQUENCE [LARGE SCALE GENOMIC DNA]</scope>
    <source>
        <strain evidence="6">if_2019</strain>
        <tissue evidence="5">Muscle</tissue>
    </source>
</reference>
<dbReference type="CDD" id="cd02440">
    <property type="entry name" value="AdoMet_MTases"/>
    <property type="match status" value="1"/>
</dbReference>
<organism evidence="5 6">
    <name type="scientific">Ilyodon furcidens</name>
    <name type="common">goldbreast splitfin</name>
    <dbReference type="NCBI Taxonomy" id="33524"/>
    <lineage>
        <taxon>Eukaryota</taxon>
        <taxon>Metazoa</taxon>
        <taxon>Chordata</taxon>
        <taxon>Craniata</taxon>
        <taxon>Vertebrata</taxon>
        <taxon>Euteleostomi</taxon>
        <taxon>Actinopterygii</taxon>
        <taxon>Neopterygii</taxon>
        <taxon>Teleostei</taxon>
        <taxon>Neoteleostei</taxon>
        <taxon>Acanthomorphata</taxon>
        <taxon>Ovalentaria</taxon>
        <taxon>Atherinomorphae</taxon>
        <taxon>Cyprinodontiformes</taxon>
        <taxon>Goodeidae</taxon>
        <taxon>Ilyodon</taxon>
    </lineage>
</organism>
<protein>
    <recommendedName>
        <fullName evidence="4">Methyltransferase domain-containing protein</fullName>
    </recommendedName>
</protein>
<keyword evidence="2" id="KW-0489">Methyltransferase</keyword>
<dbReference type="InterPro" id="IPR029063">
    <property type="entry name" value="SAM-dependent_MTases_sf"/>
</dbReference>
<dbReference type="PANTHER" id="PTHR12176">
    <property type="entry name" value="SAM-DEPENDENT METHYLTRANSFERASE SUPERFAMILY PROTEIN"/>
    <property type="match status" value="1"/>
</dbReference>
<accession>A0ABV0SL41</accession>
<dbReference type="PANTHER" id="PTHR12176:SF83">
    <property type="entry name" value="CITRATE SYNTHASE-LYSINE N-METHYLTRANSFERASE CSKMT, MITOCHONDRIAL"/>
    <property type="match status" value="1"/>
</dbReference>
<evidence type="ECO:0000313" key="5">
    <source>
        <dbReference type="EMBL" id="MEQ2220536.1"/>
    </source>
</evidence>
<feature type="domain" description="Methyltransferase" evidence="4">
    <location>
        <begin position="118"/>
        <end position="235"/>
    </location>
</feature>